<reference evidence="3" key="1">
    <citation type="submission" date="2021-01" db="EMBL/GenBank/DDBJ databases">
        <authorList>
            <person name="Kaushik A."/>
        </authorList>
    </citation>
    <scope>NUCLEOTIDE SEQUENCE</scope>
    <source>
        <strain evidence="3">AG1-1B</strain>
    </source>
</reference>
<evidence type="ECO:0000259" key="2">
    <source>
        <dbReference type="Pfam" id="PF18596"/>
    </source>
</evidence>
<protein>
    <recommendedName>
        <fullName evidence="2">Sld7 C-terminal domain-containing protein</fullName>
    </recommendedName>
</protein>
<sequence>MRRIPALKLLGTMKLSPDTARLDTEIDVRLHIHPQAYVTHGYFQRVLALGAEYIPERPLLRSPHPHPHIDPRITSTAVRIGLGEDVIVVYGRLQSEEYARVERGQGIGKLELVAARLLDPTSQSDDSSDEEDQFEHDAVFAVPLSTTRPPRPDDPLPREPPTRAMLRRTESTLVGGIKRTMSGAQRFGRVRSEVVVRGLGEQVDTPLSKPTKLKEPTSSVKGKSRAKGKPKPEDADDPFAVLGAESEVDASAVLPKMMARVKSGGAAMPATGGEEAANKALIKRLAQSALETYGIDREDAGFKELFGYVTRGVGFAFRNKMKCEKIGKDELRKMVVRHVELYVSGNGEVAVPA</sequence>
<dbReference type="InterPro" id="IPR041260">
    <property type="entry name" value="Sld7_C"/>
</dbReference>
<evidence type="ECO:0000313" key="4">
    <source>
        <dbReference type="Proteomes" id="UP000663826"/>
    </source>
</evidence>
<organism evidence="3 4">
    <name type="scientific">Rhizoctonia solani</name>
    <dbReference type="NCBI Taxonomy" id="456999"/>
    <lineage>
        <taxon>Eukaryota</taxon>
        <taxon>Fungi</taxon>
        <taxon>Dikarya</taxon>
        <taxon>Basidiomycota</taxon>
        <taxon>Agaricomycotina</taxon>
        <taxon>Agaricomycetes</taxon>
        <taxon>Cantharellales</taxon>
        <taxon>Ceratobasidiaceae</taxon>
        <taxon>Rhizoctonia</taxon>
    </lineage>
</organism>
<comment type="caution">
    <text evidence="3">The sequence shown here is derived from an EMBL/GenBank/DDBJ whole genome shotgun (WGS) entry which is preliminary data.</text>
</comment>
<dbReference type="Pfam" id="PF18596">
    <property type="entry name" value="Sld7_C"/>
    <property type="match status" value="1"/>
</dbReference>
<dbReference type="AlphaFoldDB" id="A0A8H3AKB4"/>
<proteinExistence type="predicted"/>
<evidence type="ECO:0000313" key="3">
    <source>
        <dbReference type="EMBL" id="CAE6426020.1"/>
    </source>
</evidence>
<evidence type="ECO:0000256" key="1">
    <source>
        <dbReference type="SAM" id="MobiDB-lite"/>
    </source>
</evidence>
<dbReference type="Proteomes" id="UP000663826">
    <property type="component" value="Unassembled WGS sequence"/>
</dbReference>
<gene>
    <name evidence="3" type="ORF">RDB_LOCUS53962</name>
</gene>
<feature type="region of interest" description="Disordered" evidence="1">
    <location>
        <begin position="201"/>
        <end position="237"/>
    </location>
</feature>
<feature type="compositionally biased region" description="Basic and acidic residues" evidence="1">
    <location>
        <begin position="150"/>
        <end position="161"/>
    </location>
</feature>
<accession>A0A8H3AKB4</accession>
<feature type="domain" description="Sld7 C-terminal" evidence="2">
    <location>
        <begin position="276"/>
        <end position="343"/>
    </location>
</feature>
<feature type="region of interest" description="Disordered" evidence="1">
    <location>
        <begin position="140"/>
        <end position="163"/>
    </location>
</feature>
<dbReference type="EMBL" id="CAJMWQ010000983">
    <property type="protein sequence ID" value="CAE6426020.1"/>
    <property type="molecule type" value="Genomic_DNA"/>
</dbReference>
<name>A0A8H3AKB4_9AGAM</name>